<dbReference type="PATRIC" id="fig|218284.4.peg.2117"/>
<dbReference type="eggNOG" id="COG4840">
    <property type="taxonomic scope" value="Bacteria"/>
</dbReference>
<evidence type="ECO:0000256" key="1">
    <source>
        <dbReference type="HAMAP-Rule" id="MF_00829"/>
    </source>
</evidence>
<comment type="caution">
    <text evidence="2">The sequence shown here is derived from an EMBL/GenBank/DDBJ whole genome shotgun (WGS) entry which is preliminary data.</text>
</comment>
<proteinExistence type="inferred from homology"/>
<dbReference type="RefSeq" id="WP_060671406.1">
    <property type="nucleotide sequence ID" value="NZ_JBCNGU010000004.1"/>
</dbReference>
<protein>
    <recommendedName>
        <fullName evidence="1">UPF0435 protein AM506_05030</fullName>
    </recommendedName>
</protein>
<accession>A0A0P6WGT2</accession>
<evidence type="ECO:0000313" key="3">
    <source>
        <dbReference type="Proteomes" id="UP000050398"/>
    </source>
</evidence>
<sequence>MDLSQNTAENINFMVTAIKEKLRMVNAGAVKPEDFNEEMYEDLHDLYVMVNRKNHFSPSEMNAIIEELGSLRRKA</sequence>
<dbReference type="AlphaFoldDB" id="A0A0P6WGT2"/>
<dbReference type="HAMAP" id="MF_00829">
    <property type="entry name" value="UPF0435"/>
    <property type="match status" value="1"/>
</dbReference>
<gene>
    <name evidence="2" type="ORF">AM506_05030</name>
</gene>
<organism evidence="2 3">
    <name type="scientific">Rossellomorea vietnamensis</name>
    <dbReference type="NCBI Taxonomy" id="218284"/>
    <lineage>
        <taxon>Bacteria</taxon>
        <taxon>Bacillati</taxon>
        <taxon>Bacillota</taxon>
        <taxon>Bacilli</taxon>
        <taxon>Bacillales</taxon>
        <taxon>Bacillaceae</taxon>
        <taxon>Rossellomorea</taxon>
    </lineage>
</organism>
<evidence type="ECO:0000313" key="2">
    <source>
        <dbReference type="EMBL" id="KPL60495.1"/>
    </source>
</evidence>
<dbReference type="InterPro" id="IPR009507">
    <property type="entry name" value="UPF0435"/>
</dbReference>
<comment type="similarity">
    <text evidence="1">Belongs to the UPF0435 family.</text>
</comment>
<name>A0A0P6WGT2_9BACI</name>
<reference evidence="2 3" key="1">
    <citation type="submission" date="2015-08" db="EMBL/GenBank/DDBJ databases">
        <title>Draft Genome Sequence of Bacillus vietnamensis UCD-SED5.</title>
        <authorList>
            <person name="Lee R.D."/>
            <person name="Jospin G."/>
            <person name="Lang J.M."/>
            <person name="Coil D.A."/>
            <person name="Eisen J.A."/>
        </authorList>
    </citation>
    <scope>NUCLEOTIDE SEQUENCE [LARGE SCALE GENOMIC DNA]</scope>
    <source>
        <strain evidence="2 3">UCD-SED5</strain>
    </source>
</reference>
<dbReference type="Pfam" id="PF06569">
    <property type="entry name" value="DUF1128"/>
    <property type="match status" value="1"/>
</dbReference>
<dbReference type="OrthoDB" id="2361695at2"/>
<dbReference type="Proteomes" id="UP000050398">
    <property type="component" value="Unassembled WGS sequence"/>
</dbReference>
<dbReference type="EMBL" id="LIXZ01000003">
    <property type="protein sequence ID" value="KPL60495.1"/>
    <property type="molecule type" value="Genomic_DNA"/>
</dbReference>